<evidence type="ECO:0000313" key="5">
    <source>
        <dbReference type="Proteomes" id="UP001177003"/>
    </source>
</evidence>
<evidence type="ECO:0000313" key="4">
    <source>
        <dbReference type="EMBL" id="CAI9270821.1"/>
    </source>
</evidence>
<dbReference type="Pfam" id="PF05699">
    <property type="entry name" value="Dimer_Tnp_hAT"/>
    <property type="match status" value="1"/>
</dbReference>
<feature type="domain" description="DUF659" evidence="2">
    <location>
        <begin position="207"/>
        <end position="283"/>
    </location>
</feature>
<accession>A0AA35V4S0</accession>
<dbReference type="SUPFAM" id="SSF53098">
    <property type="entry name" value="Ribonuclease H-like"/>
    <property type="match status" value="1"/>
</dbReference>
<dbReference type="PANTHER" id="PTHR32166:SF74">
    <property type="entry name" value="OS05G0256350 PROTEIN"/>
    <property type="match status" value="1"/>
</dbReference>
<dbReference type="Pfam" id="PF04937">
    <property type="entry name" value="DUF659"/>
    <property type="match status" value="1"/>
</dbReference>
<dbReference type="InterPro" id="IPR008906">
    <property type="entry name" value="HATC_C_dom"/>
</dbReference>
<feature type="compositionally biased region" description="Low complexity" evidence="1">
    <location>
        <begin position="1"/>
        <end position="18"/>
    </location>
</feature>
<proteinExistence type="predicted"/>
<sequence>MTSNSSTTPSVASTPTITGAHKRNSDDVGWEYGFIPDKSNMERLQCILCRKTFSRGISTMKQHIAHVTGNVSSCPKSTKDDQLKCKNFLNEGKLKKKAKQVHNEGLRVEARQEFHEAENCLGTKAPNVICPMDNYANIINPEEGLKEGKGKNVDLNNIVRKKRILTVHKYISRWAYESAIPFHAFERDSFKMMLEVIGQFGIGLPCPTRYALIDPLLKHEVERTKKLLKKNKKEWKEDGCSIMTDAWSDRKRRSIMNLCVNSKMGTAFYLQKNVLVKHIQANTYMSIVELPRFNKILDQAKKLTIFIYAHHKTLVMMRSYTNKREIILPEVTRFASAFLTLQSLSEKKEQLRHMFSNNEWKECKFSDKPKGIASYKTVTSVQFWSGVTQCLKVFSPLVKVFKMVNADWKPSMGFVYGEIKIAKEEIIKSLGGNEKHYKPIIDIINTKMKGRLDSTLYLTSYLLNPYYHYNDSQLQYYPDVMDAVLEFFDTLFCGDLEKQRQVETSDLPKYKKKDDRFGCDLAIKHCKVNNADFDPASWWGLFGGATPNLTKVAMSILSLTSSSSGCERKWSTFEGVSNIKH</sequence>
<evidence type="ECO:0000256" key="1">
    <source>
        <dbReference type="SAM" id="MobiDB-lite"/>
    </source>
</evidence>
<feature type="region of interest" description="Disordered" evidence="1">
    <location>
        <begin position="1"/>
        <end position="22"/>
    </location>
</feature>
<keyword evidence="5" id="KW-1185">Reference proteome</keyword>
<dbReference type="Proteomes" id="UP001177003">
    <property type="component" value="Chromosome 2"/>
</dbReference>
<gene>
    <name evidence="4" type="ORF">LSALG_LOCUS11115</name>
</gene>
<name>A0AA35V4S0_LACSI</name>
<reference evidence="4" key="1">
    <citation type="submission" date="2023-04" db="EMBL/GenBank/DDBJ databases">
        <authorList>
            <person name="Vijverberg K."/>
            <person name="Xiong W."/>
            <person name="Schranz E."/>
        </authorList>
    </citation>
    <scope>NUCLEOTIDE SEQUENCE</scope>
</reference>
<dbReference type="EMBL" id="OX465078">
    <property type="protein sequence ID" value="CAI9270821.1"/>
    <property type="molecule type" value="Genomic_DNA"/>
</dbReference>
<feature type="domain" description="HAT C-terminal dimerisation" evidence="3">
    <location>
        <begin position="528"/>
        <end position="573"/>
    </location>
</feature>
<evidence type="ECO:0008006" key="6">
    <source>
        <dbReference type="Google" id="ProtNLM"/>
    </source>
</evidence>
<dbReference type="InterPro" id="IPR012337">
    <property type="entry name" value="RNaseH-like_sf"/>
</dbReference>
<protein>
    <recommendedName>
        <fullName evidence="6">BED-type domain-containing protein</fullName>
    </recommendedName>
</protein>
<dbReference type="AlphaFoldDB" id="A0AA35V4S0"/>
<evidence type="ECO:0000259" key="3">
    <source>
        <dbReference type="Pfam" id="PF05699"/>
    </source>
</evidence>
<organism evidence="4 5">
    <name type="scientific">Lactuca saligna</name>
    <name type="common">Willowleaf lettuce</name>
    <dbReference type="NCBI Taxonomy" id="75948"/>
    <lineage>
        <taxon>Eukaryota</taxon>
        <taxon>Viridiplantae</taxon>
        <taxon>Streptophyta</taxon>
        <taxon>Embryophyta</taxon>
        <taxon>Tracheophyta</taxon>
        <taxon>Spermatophyta</taxon>
        <taxon>Magnoliopsida</taxon>
        <taxon>eudicotyledons</taxon>
        <taxon>Gunneridae</taxon>
        <taxon>Pentapetalae</taxon>
        <taxon>asterids</taxon>
        <taxon>campanulids</taxon>
        <taxon>Asterales</taxon>
        <taxon>Asteraceae</taxon>
        <taxon>Cichorioideae</taxon>
        <taxon>Cichorieae</taxon>
        <taxon>Lactucinae</taxon>
        <taxon>Lactuca</taxon>
    </lineage>
</organism>
<dbReference type="InterPro" id="IPR007021">
    <property type="entry name" value="DUF659"/>
</dbReference>
<dbReference type="GO" id="GO:0046983">
    <property type="term" value="F:protein dimerization activity"/>
    <property type="evidence" value="ECO:0007669"/>
    <property type="project" value="InterPro"/>
</dbReference>
<dbReference type="PANTHER" id="PTHR32166">
    <property type="entry name" value="OSJNBA0013A04.12 PROTEIN"/>
    <property type="match status" value="1"/>
</dbReference>
<evidence type="ECO:0000259" key="2">
    <source>
        <dbReference type="Pfam" id="PF04937"/>
    </source>
</evidence>